<organism evidence="1 2">
    <name type="scientific">Didymella glomerata</name>
    <dbReference type="NCBI Taxonomy" id="749621"/>
    <lineage>
        <taxon>Eukaryota</taxon>
        <taxon>Fungi</taxon>
        <taxon>Dikarya</taxon>
        <taxon>Ascomycota</taxon>
        <taxon>Pezizomycotina</taxon>
        <taxon>Dothideomycetes</taxon>
        <taxon>Pleosporomycetidae</taxon>
        <taxon>Pleosporales</taxon>
        <taxon>Pleosporineae</taxon>
        <taxon>Didymellaceae</taxon>
        <taxon>Didymella</taxon>
    </lineage>
</organism>
<dbReference type="Gene3D" id="2.60.120.200">
    <property type="match status" value="1"/>
</dbReference>
<proteinExistence type="predicted"/>
<dbReference type="EMBL" id="JAPEUV010000052">
    <property type="protein sequence ID" value="KAJ4336168.1"/>
    <property type="molecule type" value="Genomic_DNA"/>
</dbReference>
<name>A0A9W8WY81_9PLEO</name>
<dbReference type="InterPro" id="IPR050546">
    <property type="entry name" value="Glycosyl_Hydrlase_16"/>
</dbReference>
<dbReference type="OrthoDB" id="192832at2759"/>
<dbReference type="Proteomes" id="UP001140562">
    <property type="component" value="Unassembled WGS sequence"/>
</dbReference>
<dbReference type="SUPFAM" id="SSF49899">
    <property type="entry name" value="Concanavalin A-like lectins/glucanases"/>
    <property type="match status" value="1"/>
</dbReference>
<dbReference type="PANTHER" id="PTHR10963">
    <property type="entry name" value="GLYCOSYL HYDROLASE-RELATED"/>
    <property type="match status" value="1"/>
</dbReference>
<sequence>MFSVANAYKLDKKLDAGNFLSSFDFIDTHDKYTGGCASYVSKDEATSMGLARVIGNQIYLGVDNNSIIDVKPQGGRKSVRLESHDTIDNGILIADFAHLPANACGIWLLHDDGFNGDFYSEIDIVESVSYLTRNEITLNTKPAECTMTAEQGTGEVHGTNCDYGSGGCSAVAPPGTFGDSLNQGGGGIWATQVEAEGIKIWHFRRSAIPGDIASDIPDPNKWGKPVLSLLPQNCDISKAWTKMKIIFNITFCGESAGGAAWDGHTQCRTKTGGASCNDYVAKSPSAFDEVYFLVNSVKTYTK</sequence>
<dbReference type="InterPro" id="IPR013320">
    <property type="entry name" value="ConA-like_dom_sf"/>
</dbReference>
<dbReference type="PANTHER" id="PTHR10963:SF24">
    <property type="entry name" value="GLYCOSIDASE C21B10.07-RELATED"/>
    <property type="match status" value="1"/>
</dbReference>
<dbReference type="AlphaFoldDB" id="A0A9W8WY81"/>
<dbReference type="Pfam" id="PF26113">
    <property type="entry name" value="GH16_XgeA"/>
    <property type="match status" value="1"/>
</dbReference>
<accession>A0A9W8WY81</accession>
<comment type="caution">
    <text evidence="1">The sequence shown here is derived from an EMBL/GenBank/DDBJ whole genome shotgun (WGS) entry which is preliminary data.</text>
</comment>
<dbReference type="GO" id="GO:0009251">
    <property type="term" value="P:glucan catabolic process"/>
    <property type="evidence" value="ECO:0007669"/>
    <property type="project" value="TreeGrafter"/>
</dbReference>
<evidence type="ECO:0000313" key="1">
    <source>
        <dbReference type="EMBL" id="KAJ4336168.1"/>
    </source>
</evidence>
<keyword evidence="2" id="KW-1185">Reference proteome</keyword>
<protein>
    <submittedName>
        <fullName evidence="1">Uncharacterized protein</fullName>
    </submittedName>
</protein>
<evidence type="ECO:0000313" key="2">
    <source>
        <dbReference type="Proteomes" id="UP001140562"/>
    </source>
</evidence>
<gene>
    <name evidence="1" type="ORF">N0V87_005604</name>
</gene>
<reference evidence="1" key="1">
    <citation type="submission" date="2022-10" db="EMBL/GenBank/DDBJ databases">
        <title>Tapping the CABI collections for fungal endophytes: first genome assemblies for Collariella, Neodidymelliopsis, Ascochyta clinopodiicola, Didymella pomorum, Didymosphaeria variabile, Neocosmospora piperis and Neocucurbitaria cava.</title>
        <authorList>
            <person name="Hill R."/>
        </authorList>
    </citation>
    <scope>NUCLEOTIDE SEQUENCE</scope>
    <source>
        <strain evidence="1">IMI 360193</strain>
    </source>
</reference>